<dbReference type="PANTHER" id="PTHR33325">
    <property type="entry name" value="ZINC FINGER, CCHC-TYPE-RELATED"/>
    <property type="match status" value="1"/>
</dbReference>
<sequence>MANLAKLDFAALDITGKNYLTWVLDNKIHLEAANLGDNIREESSSSSQDRAKAMIFIRRHLNEALKNEYLTIEDLLAFWKALRNRYNHQTTVILLRARYNWTHLRIQDFSQWLSIIRRCSELPLR</sequence>
<proteinExistence type="predicted"/>
<evidence type="ECO:0000313" key="1">
    <source>
        <dbReference type="EMBL" id="TQD92253.1"/>
    </source>
</evidence>
<comment type="caution">
    <text evidence="1">The sequence shown here is derived from an EMBL/GenBank/DDBJ whole genome shotgun (WGS) entry which is preliminary data.</text>
</comment>
<evidence type="ECO:0000313" key="2">
    <source>
        <dbReference type="Proteomes" id="UP000315295"/>
    </source>
</evidence>
<gene>
    <name evidence="1" type="ORF">C1H46_022135</name>
</gene>
<name>A0A540M0K0_MALBA</name>
<evidence type="ECO:0008006" key="3">
    <source>
        <dbReference type="Google" id="ProtNLM"/>
    </source>
</evidence>
<dbReference type="Proteomes" id="UP000315295">
    <property type="component" value="Unassembled WGS sequence"/>
</dbReference>
<keyword evidence="2" id="KW-1185">Reference proteome</keyword>
<protein>
    <recommendedName>
        <fullName evidence="3">Retrotransposon Copia-like N-terminal domain-containing protein</fullName>
    </recommendedName>
</protein>
<dbReference type="EMBL" id="VIEB01000396">
    <property type="protein sequence ID" value="TQD92253.1"/>
    <property type="molecule type" value="Genomic_DNA"/>
</dbReference>
<accession>A0A540M0K0</accession>
<dbReference type="PANTHER" id="PTHR33325:SF11">
    <property type="entry name" value="COLD SHOCK DOMAIN-CONTAINING PROTEIN 4-LIKE"/>
    <property type="match status" value="1"/>
</dbReference>
<reference evidence="1 2" key="1">
    <citation type="journal article" date="2019" name="G3 (Bethesda)">
        <title>Sequencing of a Wild Apple (Malus baccata) Genome Unravels the Differences Between Cultivated and Wild Apple Species Regarding Disease Resistance and Cold Tolerance.</title>
        <authorList>
            <person name="Chen X."/>
        </authorList>
    </citation>
    <scope>NUCLEOTIDE SEQUENCE [LARGE SCALE GENOMIC DNA]</scope>
    <source>
        <strain evidence="2">cv. Shandingzi</strain>
        <tissue evidence="1">Leaves</tissue>
    </source>
</reference>
<organism evidence="1 2">
    <name type="scientific">Malus baccata</name>
    <name type="common">Siberian crab apple</name>
    <name type="synonym">Pyrus baccata</name>
    <dbReference type="NCBI Taxonomy" id="106549"/>
    <lineage>
        <taxon>Eukaryota</taxon>
        <taxon>Viridiplantae</taxon>
        <taxon>Streptophyta</taxon>
        <taxon>Embryophyta</taxon>
        <taxon>Tracheophyta</taxon>
        <taxon>Spermatophyta</taxon>
        <taxon>Magnoliopsida</taxon>
        <taxon>eudicotyledons</taxon>
        <taxon>Gunneridae</taxon>
        <taxon>Pentapetalae</taxon>
        <taxon>rosids</taxon>
        <taxon>fabids</taxon>
        <taxon>Rosales</taxon>
        <taxon>Rosaceae</taxon>
        <taxon>Amygdaloideae</taxon>
        <taxon>Maleae</taxon>
        <taxon>Malus</taxon>
    </lineage>
</organism>
<dbReference type="AlphaFoldDB" id="A0A540M0K0"/>